<feature type="region of interest" description="Disordered" evidence="1">
    <location>
        <begin position="1"/>
        <end position="39"/>
    </location>
</feature>
<evidence type="ECO:0000313" key="2">
    <source>
        <dbReference type="EMBL" id="KIK41624.1"/>
    </source>
</evidence>
<name>A0A0D0AUJ9_9AGAM</name>
<sequence>MYCNTERQLSRQHKQVPILQSAPSHTGHPSTSAVHTPGPHASKAFILPRRYCCFGGGLSVHVNEYSINAKQQVTVARTALA</sequence>
<feature type="compositionally biased region" description="Polar residues" evidence="1">
    <location>
        <begin position="21"/>
        <end position="34"/>
    </location>
</feature>
<dbReference type="AlphaFoldDB" id="A0A0D0AUJ9"/>
<reference evidence="3" key="2">
    <citation type="submission" date="2015-01" db="EMBL/GenBank/DDBJ databases">
        <title>Evolutionary Origins and Diversification of the Mycorrhizal Mutualists.</title>
        <authorList>
            <consortium name="DOE Joint Genome Institute"/>
            <consortium name="Mycorrhizal Genomics Consortium"/>
            <person name="Kohler A."/>
            <person name="Kuo A."/>
            <person name="Nagy L.G."/>
            <person name="Floudas D."/>
            <person name="Copeland A."/>
            <person name="Barry K.W."/>
            <person name="Cichocki N."/>
            <person name="Veneault-Fourrey C."/>
            <person name="LaButti K."/>
            <person name="Lindquist E.A."/>
            <person name="Lipzen A."/>
            <person name="Lundell T."/>
            <person name="Morin E."/>
            <person name="Murat C."/>
            <person name="Riley R."/>
            <person name="Ohm R."/>
            <person name="Sun H."/>
            <person name="Tunlid A."/>
            <person name="Henrissat B."/>
            <person name="Grigoriev I.V."/>
            <person name="Hibbett D.S."/>
            <person name="Martin F."/>
        </authorList>
    </citation>
    <scope>NUCLEOTIDE SEQUENCE [LARGE SCALE GENOMIC DNA]</scope>
    <source>
        <strain evidence="3">UH-Slu-Lm8-n1</strain>
    </source>
</reference>
<proteinExistence type="predicted"/>
<dbReference type="HOGENOM" id="CLU_2575428_0_0_1"/>
<dbReference type="EMBL" id="KN835263">
    <property type="protein sequence ID" value="KIK41624.1"/>
    <property type="molecule type" value="Genomic_DNA"/>
</dbReference>
<reference evidence="2 3" key="1">
    <citation type="submission" date="2014-04" db="EMBL/GenBank/DDBJ databases">
        <authorList>
            <consortium name="DOE Joint Genome Institute"/>
            <person name="Kuo A."/>
            <person name="Ruytinx J."/>
            <person name="Rineau F."/>
            <person name="Colpaert J."/>
            <person name="Kohler A."/>
            <person name="Nagy L.G."/>
            <person name="Floudas D."/>
            <person name="Copeland A."/>
            <person name="Barry K.W."/>
            <person name="Cichocki N."/>
            <person name="Veneault-Fourrey C."/>
            <person name="LaButti K."/>
            <person name="Lindquist E.A."/>
            <person name="Lipzen A."/>
            <person name="Lundell T."/>
            <person name="Morin E."/>
            <person name="Murat C."/>
            <person name="Sun H."/>
            <person name="Tunlid A."/>
            <person name="Henrissat B."/>
            <person name="Grigoriev I.V."/>
            <person name="Hibbett D.S."/>
            <person name="Martin F."/>
            <person name="Nordberg H.P."/>
            <person name="Cantor M.N."/>
            <person name="Hua S.X."/>
        </authorList>
    </citation>
    <scope>NUCLEOTIDE SEQUENCE [LARGE SCALE GENOMIC DNA]</scope>
    <source>
        <strain evidence="2 3">UH-Slu-Lm8-n1</strain>
    </source>
</reference>
<evidence type="ECO:0000256" key="1">
    <source>
        <dbReference type="SAM" id="MobiDB-lite"/>
    </source>
</evidence>
<accession>A0A0D0AUJ9</accession>
<keyword evidence="3" id="KW-1185">Reference proteome</keyword>
<protein>
    <submittedName>
        <fullName evidence="2">Uncharacterized protein</fullName>
    </submittedName>
</protein>
<organism evidence="2 3">
    <name type="scientific">Suillus luteus UH-Slu-Lm8-n1</name>
    <dbReference type="NCBI Taxonomy" id="930992"/>
    <lineage>
        <taxon>Eukaryota</taxon>
        <taxon>Fungi</taxon>
        <taxon>Dikarya</taxon>
        <taxon>Basidiomycota</taxon>
        <taxon>Agaricomycotina</taxon>
        <taxon>Agaricomycetes</taxon>
        <taxon>Agaricomycetidae</taxon>
        <taxon>Boletales</taxon>
        <taxon>Suillineae</taxon>
        <taxon>Suillaceae</taxon>
        <taxon>Suillus</taxon>
    </lineage>
</organism>
<evidence type="ECO:0000313" key="3">
    <source>
        <dbReference type="Proteomes" id="UP000054485"/>
    </source>
</evidence>
<gene>
    <name evidence="2" type="ORF">CY34DRAFT_805860</name>
</gene>
<dbReference type="InParanoid" id="A0A0D0AUJ9"/>
<dbReference type="Proteomes" id="UP000054485">
    <property type="component" value="Unassembled WGS sequence"/>
</dbReference>